<evidence type="ECO:0000259" key="8">
    <source>
        <dbReference type="PROSITE" id="PS51352"/>
    </source>
</evidence>
<evidence type="ECO:0000313" key="9">
    <source>
        <dbReference type="EMBL" id="XBH00925.1"/>
    </source>
</evidence>
<dbReference type="InterPro" id="IPR009056">
    <property type="entry name" value="Cyt_c-like_dom"/>
</dbReference>
<dbReference type="GO" id="GO:0009055">
    <property type="term" value="F:electron transfer activity"/>
    <property type="evidence" value="ECO:0007669"/>
    <property type="project" value="InterPro"/>
</dbReference>
<dbReference type="PROSITE" id="PS51007">
    <property type="entry name" value="CYTC"/>
    <property type="match status" value="1"/>
</dbReference>
<dbReference type="GO" id="GO:0020037">
    <property type="term" value="F:heme binding"/>
    <property type="evidence" value="ECO:0007669"/>
    <property type="project" value="InterPro"/>
</dbReference>
<protein>
    <submittedName>
        <fullName evidence="9">Redoxin domain-containing protein</fullName>
    </submittedName>
</protein>
<gene>
    <name evidence="9" type="ORF">V5E97_21485</name>
</gene>
<dbReference type="InterPro" id="IPR013766">
    <property type="entry name" value="Thioredoxin_domain"/>
</dbReference>
<dbReference type="InterPro" id="IPR017937">
    <property type="entry name" value="Thioredoxin_CS"/>
</dbReference>
<feature type="domain" description="Cytochrome c" evidence="7">
    <location>
        <begin position="81"/>
        <end position="169"/>
    </location>
</feature>
<dbReference type="Gene3D" id="1.10.760.10">
    <property type="entry name" value="Cytochrome c-like domain"/>
    <property type="match status" value="1"/>
</dbReference>
<dbReference type="InterPro" id="IPR036909">
    <property type="entry name" value="Cyt_c-like_dom_sf"/>
</dbReference>
<dbReference type="Pfam" id="PF00578">
    <property type="entry name" value="AhpC-TSA"/>
    <property type="match status" value="1"/>
</dbReference>
<keyword evidence="3 5" id="KW-0408">Iron</keyword>
<keyword evidence="4" id="KW-0676">Redox-active center</keyword>
<dbReference type="InterPro" id="IPR036249">
    <property type="entry name" value="Thioredoxin-like_sf"/>
</dbReference>
<feature type="domain" description="Thioredoxin" evidence="8">
    <location>
        <begin position="193"/>
        <end position="334"/>
    </location>
</feature>
<dbReference type="Gene3D" id="3.40.30.10">
    <property type="entry name" value="Glutaredoxin"/>
    <property type="match status" value="1"/>
</dbReference>
<dbReference type="SUPFAM" id="SSF52833">
    <property type="entry name" value="Thioredoxin-like"/>
    <property type="match status" value="1"/>
</dbReference>
<dbReference type="CDD" id="cd02966">
    <property type="entry name" value="TlpA_like_family"/>
    <property type="match status" value="1"/>
</dbReference>
<dbReference type="InterPro" id="IPR000866">
    <property type="entry name" value="AhpC/TSA"/>
</dbReference>
<feature type="region of interest" description="Disordered" evidence="6">
    <location>
        <begin position="1"/>
        <end position="26"/>
    </location>
</feature>
<dbReference type="GO" id="GO:0046872">
    <property type="term" value="F:metal ion binding"/>
    <property type="evidence" value="ECO:0007669"/>
    <property type="project" value="UniProtKB-KW"/>
</dbReference>
<proteinExistence type="predicted"/>
<dbReference type="PROSITE" id="PS00194">
    <property type="entry name" value="THIOREDOXIN_1"/>
    <property type="match status" value="1"/>
</dbReference>
<dbReference type="AlphaFoldDB" id="A0AAU7C704"/>
<keyword evidence="1 5" id="KW-0349">Heme</keyword>
<organism evidence="9">
    <name type="scientific">Singulisphaera sp. Ch08</name>
    <dbReference type="NCBI Taxonomy" id="3120278"/>
    <lineage>
        <taxon>Bacteria</taxon>
        <taxon>Pseudomonadati</taxon>
        <taxon>Planctomycetota</taxon>
        <taxon>Planctomycetia</taxon>
        <taxon>Isosphaerales</taxon>
        <taxon>Isosphaeraceae</taxon>
        <taxon>Singulisphaera</taxon>
    </lineage>
</organism>
<dbReference type="Pfam" id="PF13442">
    <property type="entry name" value="Cytochrome_CBB3"/>
    <property type="match status" value="1"/>
</dbReference>
<dbReference type="SUPFAM" id="SSF46626">
    <property type="entry name" value="Cytochrome c"/>
    <property type="match status" value="1"/>
</dbReference>
<evidence type="ECO:0000256" key="6">
    <source>
        <dbReference type="SAM" id="MobiDB-lite"/>
    </source>
</evidence>
<dbReference type="EMBL" id="CP155447">
    <property type="protein sequence ID" value="XBH00925.1"/>
    <property type="molecule type" value="Genomic_DNA"/>
</dbReference>
<reference evidence="9" key="1">
    <citation type="submission" date="2024-05" db="EMBL/GenBank/DDBJ databases">
        <title>Planctomycetes of the genus Singulisphaera possess chitinolytic capabilities.</title>
        <authorList>
            <person name="Ivanova A."/>
        </authorList>
    </citation>
    <scope>NUCLEOTIDE SEQUENCE</scope>
    <source>
        <strain evidence="9">Ch08T</strain>
    </source>
</reference>
<evidence type="ECO:0000256" key="1">
    <source>
        <dbReference type="ARBA" id="ARBA00022617"/>
    </source>
</evidence>
<sequence length="340" mass="36700">MNPSSPEGLAQTGEVDTRGAQRTSPSGSVARFLAWTALGLGMMILSAGLAWSIRGGMEPPSPAPESAPVANVVPPPDQKSVLFKKGRLTYQVHCTRCHGPEGRGDGPDAAVLRPPPRDFAARPWTHGETTEAIRTVILQGIPGTAMTGWSHLLSSQELDAVVDYVRSLGAPPREIKVSDTPTTLLRQAGFEPIEPAIAASPLTFEGLDGRKRTLDQEQGKAILLVFWGTTCAPCMEELPSLDRLASEFAHAPLAVLPICIDEADDALVREVERTRTRQLPLLVDRTGLARIQYDVQSIPYAVLIDSEGRQIGRAQGCKDWSTEAVRELLRTVTSRSANSE</sequence>
<dbReference type="InterPro" id="IPR050553">
    <property type="entry name" value="Thioredoxin_ResA/DsbE_sf"/>
</dbReference>
<dbReference type="GO" id="GO:0016491">
    <property type="term" value="F:oxidoreductase activity"/>
    <property type="evidence" value="ECO:0007669"/>
    <property type="project" value="InterPro"/>
</dbReference>
<dbReference type="PANTHER" id="PTHR42852">
    <property type="entry name" value="THIOL:DISULFIDE INTERCHANGE PROTEIN DSBE"/>
    <property type="match status" value="1"/>
</dbReference>
<name>A0AAU7C704_9BACT</name>
<keyword evidence="2 5" id="KW-0479">Metal-binding</keyword>
<dbReference type="PROSITE" id="PS51352">
    <property type="entry name" value="THIOREDOXIN_2"/>
    <property type="match status" value="1"/>
</dbReference>
<dbReference type="GO" id="GO:0016209">
    <property type="term" value="F:antioxidant activity"/>
    <property type="evidence" value="ECO:0007669"/>
    <property type="project" value="InterPro"/>
</dbReference>
<evidence type="ECO:0000259" key="7">
    <source>
        <dbReference type="PROSITE" id="PS51007"/>
    </source>
</evidence>
<evidence type="ECO:0000256" key="5">
    <source>
        <dbReference type="PROSITE-ProRule" id="PRU00433"/>
    </source>
</evidence>
<accession>A0AAU7C704</accession>
<evidence type="ECO:0000256" key="4">
    <source>
        <dbReference type="ARBA" id="ARBA00023284"/>
    </source>
</evidence>
<evidence type="ECO:0000256" key="2">
    <source>
        <dbReference type="ARBA" id="ARBA00022723"/>
    </source>
</evidence>
<dbReference type="RefSeq" id="WP_406693607.1">
    <property type="nucleotide sequence ID" value="NZ_CP155447.1"/>
</dbReference>
<dbReference type="PANTHER" id="PTHR42852:SF17">
    <property type="entry name" value="THIOREDOXIN-LIKE PROTEIN HI_1115"/>
    <property type="match status" value="1"/>
</dbReference>
<evidence type="ECO:0000256" key="3">
    <source>
        <dbReference type="ARBA" id="ARBA00023004"/>
    </source>
</evidence>